<feature type="compositionally biased region" description="Basic and acidic residues" evidence="1">
    <location>
        <begin position="23"/>
        <end position="45"/>
    </location>
</feature>
<name>A0A4Y2R3E3_ARAVE</name>
<accession>A0A4Y2R3E3</accession>
<evidence type="ECO:0000313" key="3">
    <source>
        <dbReference type="Proteomes" id="UP000499080"/>
    </source>
</evidence>
<keyword evidence="3" id="KW-1185">Reference proteome</keyword>
<dbReference type="Proteomes" id="UP000499080">
    <property type="component" value="Unassembled WGS sequence"/>
</dbReference>
<proteinExistence type="predicted"/>
<gene>
    <name evidence="2" type="ORF">AVEN_125946_1</name>
</gene>
<reference evidence="2 3" key="1">
    <citation type="journal article" date="2019" name="Sci. Rep.">
        <title>Orb-weaving spider Araneus ventricosus genome elucidates the spidroin gene catalogue.</title>
        <authorList>
            <person name="Kono N."/>
            <person name="Nakamura H."/>
            <person name="Ohtoshi R."/>
            <person name="Moran D.A.P."/>
            <person name="Shinohara A."/>
            <person name="Yoshida Y."/>
            <person name="Fujiwara M."/>
            <person name="Mori M."/>
            <person name="Tomita M."/>
            <person name="Arakawa K."/>
        </authorList>
    </citation>
    <scope>NUCLEOTIDE SEQUENCE [LARGE SCALE GENOMIC DNA]</scope>
</reference>
<dbReference type="AlphaFoldDB" id="A0A4Y2R3E3"/>
<sequence>MSDDEEISYVKRQKIIHFGSLEEQERQKLEQEKLKEEDSDSKESSEGEENEPEKEATASGSINVSEVLIKSIPMQRKAKARDGEGVYLADGLGLILLRVEMDRVGSSIEAVYCMRFIYRESELLNK</sequence>
<evidence type="ECO:0000256" key="1">
    <source>
        <dbReference type="SAM" id="MobiDB-lite"/>
    </source>
</evidence>
<comment type="caution">
    <text evidence="2">The sequence shown here is derived from an EMBL/GenBank/DDBJ whole genome shotgun (WGS) entry which is preliminary data.</text>
</comment>
<organism evidence="2 3">
    <name type="scientific">Araneus ventricosus</name>
    <name type="common">Orbweaver spider</name>
    <name type="synonym">Epeira ventricosa</name>
    <dbReference type="NCBI Taxonomy" id="182803"/>
    <lineage>
        <taxon>Eukaryota</taxon>
        <taxon>Metazoa</taxon>
        <taxon>Ecdysozoa</taxon>
        <taxon>Arthropoda</taxon>
        <taxon>Chelicerata</taxon>
        <taxon>Arachnida</taxon>
        <taxon>Araneae</taxon>
        <taxon>Araneomorphae</taxon>
        <taxon>Entelegynae</taxon>
        <taxon>Araneoidea</taxon>
        <taxon>Araneidae</taxon>
        <taxon>Araneus</taxon>
    </lineage>
</organism>
<feature type="region of interest" description="Disordered" evidence="1">
    <location>
        <begin position="23"/>
        <end position="62"/>
    </location>
</feature>
<evidence type="ECO:0000313" key="2">
    <source>
        <dbReference type="EMBL" id="GBN69919.1"/>
    </source>
</evidence>
<dbReference type="EMBL" id="BGPR01142166">
    <property type="protein sequence ID" value="GBN69919.1"/>
    <property type="molecule type" value="Genomic_DNA"/>
</dbReference>
<protein>
    <submittedName>
        <fullName evidence="2">Uncharacterized protein</fullName>
    </submittedName>
</protein>